<dbReference type="SUPFAM" id="SSF48695">
    <property type="entry name" value="Multiheme cytochromes"/>
    <property type="match status" value="1"/>
</dbReference>
<dbReference type="InterPro" id="IPR036280">
    <property type="entry name" value="Multihaem_cyt_sf"/>
</dbReference>
<gene>
    <name evidence="1" type="primary">hzo</name>
</gene>
<dbReference type="Gene3D" id="1.20.850.10">
    <property type="entry name" value="Hydroxylamine Oxidoreductase, Chain A, domain 2"/>
    <property type="match status" value="1"/>
</dbReference>
<accession>D5K999</accession>
<sequence length="122" mass="13814">YHVNKCDPKQFHWTKNLADPDYVAPTCQYCHIRGRHHNVQTFSTVYTSIGMSIADRRAPICKEKTDRCASVSDDCHSPTSAKQNLQAFDESVNDSALKYRQTFKVAENLVKDAVADPIPKDL</sequence>
<dbReference type="AlphaFoldDB" id="D5K999"/>
<protein>
    <submittedName>
        <fullName evidence="1">Hydrazine-oxidizing enzyme</fullName>
    </submittedName>
</protein>
<proteinExistence type="predicted"/>
<reference evidence="1" key="1">
    <citation type="submission" date="2010-01" db="EMBL/GenBank/DDBJ databases">
        <title>Metabolic activity variations in the Marmara Sea sediment.</title>
        <authorList>
            <person name="Kolukirik M."/>
            <person name="Ince O."/>
            <person name="Ince B."/>
        </authorList>
    </citation>
    <scope>NUCLEOTIDE SEQUENCE</scope>
</reference>
<organism evidence="1">
    <name type="scientific">uncultured Planctomycetota bacterium</name>
    <dbReference type="NCBI Taxonomy" id="120965"/>
    <lineage>
        <taxon>Bacteria</taxon>
        <taxon>Pseudomonadati</taxon>
        <taxon>Planctomycetota</taxon>
        <taxon>environmental samples</taxon>
    </lineage>
</organism>
<evidence type="ECO:0000313" key="1">
    <source>
        <dbReference type="EMBL" id="ADF36109.1"/>
    </source>
</evidence>
<feature type="non-terminal residue" evidence="1">
    <location>
        <position position="122"/>
    </location>
</feature>
<feature type="non-terminal residue" evidence="1">
    <location>
        <position position="1"/>
    </location>
</feature>
<name>D5K999_9BACT</name>
<dbReference type="Pfam" id="PF13447">
    <property type="entry name" value="Multi-haem_cyto"/>
    <property type="match status" value="1"/>
</dbReference>
<dbReference type="EMBL" id="GU477508">
    <property type="protein sequence ID" value="ADF36109.1"/>
    <property type="molecule type" value="Genomic_DNA"/>
</dbReference>